<comment type="caution">
    <text evidence="4">The sequence shown here is derived from an EMBL/GenBank/DDBJ whole genome shotgun (WGS) entry which is preliminary data.</text>
</comment>
<dbReference type="Proteomes" id="UP001191082">
    <property type="component" value="Unassembled WGS sequence"/>
</dbReference>
<dbReference type="RefSeq" id="WP_138862701.1">
    <property type="nucleotide sequence ID" value="NZ_VCPC01000001.1"/>
</dbReference>
<proteinExistence type="inferred from homology"/>
<protein>
    <recommendedName>
        <fullName evidence="3">Toxin</fullName>
    </recommendedName>
</protein>
<dbReference type="EMBL" id="VCPC01000001">
    <property type="protein sequence ID" value="TMV15354.1"/>
    <property type="molecule type" value="Genomic_DNA"/>
</dbReference>
<gene>
    <name evidence="4" type="ORF">FGK64_05185</name>
</gene>
<dbReference type="PANTHER" id="PTHR33755">
    <property type="entry name" value="TOXIN PARE1-RELATED"/>
    <property type="match status" value="1"/>
</dbReference>
<accession>A0ABY2XEA0</accession>
<dbReference type="InterPro" id="IPR007712">
    <property type="entry name" value="RelE/ParE_toxin"/>
</dbReference>
<keyword evidence="2" id="KW-1277">Toxin-antitoxin system</keyword>
<evidence type="ECO:0000256" key="1">
    <source>
        <dbReference type="ARBA" id="ARBA00006226"/>
    </source>
</evidence>
<dbReference type="Pfam" id="PF05016">
    <property type="entry name" value="ParE_toxin"/>
    <property type="match status" value="1"/>
</dbReference>
<keyword evidence="5" id="KW-1185">Reference proteome</keyword>
<evidence type="ECO:0000313" key="5">
    <source>
        <dbReference type="Proteomes" id="UP001191082"/>
    </source>
</evidence>
<name>A0ABY2XEA0_9RHOB</name>
<evidence type="ECO:0000256" key="3">
    <source>
        <dbReference type="PIRNR" id="PIRNR029218"/>
    </source>
</evidence>
<reference evidence="4 5" key="1">
    <citation type="submission" date="2019-05" db="EMBL/GenBank/DDBJ databases">
        <title>Marivita sp. nov. isolated from sea sediment.</title>
        <authorList>
            <person name="Kim W."/>
        </authorList>
    </citation>
    <scope>NUCLEOTIDE SEQUENCE [LARGE SCALE GENOMIC DNA]</scope>
    <source>
        <strain evidence="4 5">CAU 1492</strain>
    </source>
</reference>
<comment type="similarity">
    <text evidence="1 3">Belongs to the RelE toxin family.</text>
</comment>
<dbReference type="InterPro" id="IPR035093">
    <property type="entry name" value="RelE/ParE_toxin_dom_sf"/>
</dbReference>
<evidence type="ECO:0000256" key="2">
    <source>
        <dbReference type="ARBA" id="ARBA00022649"/>
    </source>
</evidence>
<dbReference type="PIRSF" id="PIRSF029218">
    <property type="entry name" value="ParE"/>
    <property type="match status" value="1"/>
</dbReference>
<organism evidence="4 5">
    <name type="scientific">Arenibacterium halophilum</name>
    <dbReference type="NCBI Taxonomy" id="2583821"/>
    <lineage>
        <taxon>Bacteria</taxon>
        <taxon>Pseudomonadati</taxon>
        <taxon>Pseudomonadota</taxon>
        <taxon>Alphaproteobacteria</taxon>
        <taxon>Rhodobacterales</taxon>
        <taxon>Paracoccaceae</taxon>
        <taxon>Arenibacterium</taxon>
    </lineage>
</organism>
<dbReference type="InterPro" id="IPR051803">
    <property type="entry name" value="TA_system_RelE-like_toxin"/>
</dbReference>
<dbReference type="Gene3D" id="3.30.2310.20">
    <property type="entry name" value="RelE-like"/>
    <property type="match status" value="1"/>
</dbReference>
<dbReference type="InterPro" id="IPR028344">
    <property type="entry name" value="ParE1/4"/>
</dbReference>
<dbReference type="PANTHER" id="PTHR33755:SF9">
    <property type="entry name" value="TOXIN PARE1"/>
    <property type="match status" value="1"/>
</dbReference>
<evidence type="ECO:0000313" key="4">
    <source>
        <dbReference type="EMBL" id="TMV15354.1"/>
    </source>
</evidence>
<sequence length="103" mass="12040">MGHEPLPLRLTPKAQEDLEAIWRYSFEKWGAAQADRYLDGFSTSFATLCDMPAIGRLRTEFTPPVRIYHSGEHLVFYRTDQTTLLVLRILHPRRNWHDLLGET</sequence>